<feature type="transmembrane region" description="Helical" evidence="7">
    <location>
        <begin position="238"/>
        <end position="256"/>
    </location>
</feature>
<feature type="transmembrane region" description="Helical" evidence="7">
    <location>
        <begin position="140"/>
        <end position="159"/>
    </location>
</feature>
<evidence type="ECO:0000256" key="4">
    <source>
        <dbReference type="ARBA" id="ARBA00022692"/>
    </source>
</evidence>
<dbReference type="InterPro" id="IPR000515">
    <property type="entry name" value="MetI-like"/>
</dbReference>
<protein>
    <submittedName>
        <fullName evidence="9">ABC transporter permease</fullName>
    </submittedName>
</protein>
<feature type="transmembrane region" description="Helical" evidence="7">
    <location>
        <begin position="180"/>
        <end position="201"/>
    </location>
</feature>
<proteinExistence type="inferred from homology"/>
<evidence type="ECO:0000256" key="1">
    <source>
        <dbReference type="ARBA" id="ARBA00004651"/>
    </source>
</evidence>
<dbReference type="Gene3D" id="1.10.3720.10">
    <property type="entry name" value="MetI-like"/>
    <property type="match status" value="1"/>
</dbReference>
<keyword evidence="5 7" id="KW-1133">Transmembrane helix</keyword>
<comment type="subcellular location">
    <subcellularLocation>
        <location evidence="1 7">Cell membrane</location>
        <topology evidence="1 7">Multi-pass membrane protein</topology>
    </subcellularLocation>
</comment>
<dbReference type="EMBL" id="DSBW01000007">
    <property type="protein sequence ID" value="HED30135.1"/>
    <property type="molecule type" value="Genomic_DNA"/>
</dbReference>
<dbReference type="PANTHER" id="PTHR30151:SF0">
    <property type="entry name" value="ABC TRANSPORTER PERMEASE PROTEIN MJ0413-RELATED"/>
    <property type="match status" value="1"/>
</dbReference>
<keyword evidence="3" id="KW-1003">Cell membrane</keyword>
<dbReference type="GO" id="GO:0055085">
    <property type="term" value="P:transmembrane transport"/>
    <property type="evidence" value="ECO:0007669"/>
    <property type="project" value="InterPro"/>
</dbReference>
<organism evidence="9">
    <name type="scientific">Prosthecochloris aestuarii</name>
    <dbReference type="NCBI Taxonomy" id="1102"/>
    <lineage>
        <taxon>Bacteria</taxon>
        <taxon>Pseudomonadati</taxon>
        <taxon>Chlorobiota</taxon>
        <taxon>Chlorobiia</taxon>
        <taxon>Chlorobiales</taxon>
        <taxon>Chlorobiaceae</taxon>
        <taxon>Prosthecochloris</taxon>
    </lineage>
</organism>
<dbReference type="SUPFAM" id="SSF161098">
    <property type="entry name" value="MetI-like"/>
    <property type="match status" value="1"/>
</dbReference>
<feature type="transmembrane region" description="Helical" evidence="7">
    <location>
        <begin position="207"/>
        <end position="226"/>
    </location>
</feature>
<gene>
    <name evidence="9" type="ORF">ENN50_00245</name>
</gene>
<dbReference type="Pfam" id="PF00528">
    <property type="entry name" value="BPD_transp_1"/>
    <property type="match status" value="1"/>
</dbReference>
<keyword evidence="6 7" id="KW-0472">Membrane</keyword>
<name>A0A831SQD9_PROAE</name>
<evidence type="ECO:0000256" key="5">
    <source>
        <dbReference type="ARBA" id="ARBA00022989"/>
    </source>
</evidence>
<dbReference type="Proteomes" id="UP000886335">
    <property type="component" value="Unassembled WGS sequence"/>
</dbReference>
<feature type="transmembrane region" description="Helical" evidence="7">
    <location>
        <begin position="81"/>
        <end position="100"/>
    </location>
</feature>
<dbReference type="PROSITE" id="PS50928">
    <property type="entry name" value="ABC_TM1"/>
    <property type="match status" value="1"/>
</dbReference>
<reference evidence="9" key="1">
    <citation type="journal article" date="2020" name="mSystems">
        <title>Genome- and Community-Level Interaction Insights into Carbon Utilization and Element Cycling Functions of Hydrothermarchaeota in Hydrothermal Sediment.</title>
        <authorList>
            <person name="Zhou Z."/>
            <person name="Liu Y."/>
            <person name="Xu W."/>
            <person name="Pan J."/>
            <person name="Luo Z.H."/>
            <person name="Li M."/>
        </authorList>
    </citation>
    <scope>NUCLEOTIDE SEQUENCE [LARGE SCALE GENOMIC DNA]</scope>
    <source>
        <strain evidence="9">SpSt-1181</strain>
    </source>
</reference>
<evidence type="ECO:0000259" key="8">
    <source>
        <dbReference type="PROSITE" id="PS50928"/>
    </source>
</evidence>
<keyword evidence="2 7" id="KW-0813">Transport</keyword>
<accession>A0A831SQD9</accession>
<feature type="transmembrane region" description="Helical" evidence="7">
    <location>
        <begin position="112"/>
        <end position="134"/>
    </location>
</feature>
<evidence type="ECO:0000313" key="9">
    <source>
        <dbReference type="EMBL" id="HED30135.1"/>
    </source>
</evidence>
<dbReference type="AlphaFoldDB" id="A0A831SQD9"/>
<evidence type="ECO:0000256" key="7">
    <source>
        <dbReference type="RuleBase" id="RU363032"/>
    </source>
</evidence>
<dbReference type="InterPro" id="IPR035906">
    <property type="entry name" value="MetI-like_sf"/>
</dbReference>
<comment type="caution">
    <text evidence="9">The sequence shown here is derived from an EMBL/GenBank/DDBJ whole genome shotgun (WGS) entry which is preliminary data.</text>
</comment>
<evidence type="ECO:0000256" key="3">
    <source>
        <dbReference type="ARBA" id="ARBA00022475"/>
    </source>
</evidence>
<dbReference type="CDD" id="cd06261">
    <property type="entry name" value="TM_PBP2"/>
    <property type="match status" value="1"/>
</dbReference>
<feature type="domain" description="ABC transmembrane type-1" evidence="8">
    <location>
        <begin position="74"/>
        <end position="256"/>
    </location>
</feature>
<evidence type="ECO:0000256" key="2">
    <source>
        <dbReference type="ARBA" id="ARBA00022448"/>
    </source>
</evidence>
<keyword evidence="4 7" id="KW-0812">Transmembrane</keyword>
<evidence type="ECO:0000256" key="6">
    <source>
        <dbReference type="ARBA" id="ARBA00023136"/>
    </source>
</evidence>
<dbReference type="PANTHER" id="PTHR30151">
    <property type="entry name" value="ALKANE SULFONATE ABC TRANSPORTER-RELATED, MEMBRANE SUBUNIT"/>
    <property type="match status" value="1"/>
</dbReference>
<sequence>MPGILNISGTPSARKKTVMSVASIALILLLWHAVSAVVYLQRGVEFPGPVSTLLRLVELIQGHELSGSTIMEHTRASIQRWFTGITIAAALGIGWGVIAGRSPVIESLASRIPQLLLLIPGLAWIPVALLLFGIGELSTIFMISVSAFAPIAVNTLSGIKHVDINLVRAAQMMGAGTSTLFFNVLLPAALPALLTGMRIGIGTGWRVLVAAEMIVGTGTGLGYSIIQARWTLDYASSFACIAIICLIGLLVEHTLLKQLEKRTIERWNLAASDQ</sequence>
<dbReference type="GO" id="GO:0005886">
    <property type="term" value="C:plasma membrane"/>
    <property type="evidence" value="ECO:0007669"/>
    <property type="project" value="UniProtKB-SubCell"/>
</dbReference>
<comment type="similarity">
    <text evidence="7">Belongs to the binding-protein-dependent transport system permease family.</text>
</comment>